<keyword evidence="4" id="KW-1185">Reference proteome</keyword>
<protein>
    <recommendedName>
        <fullName evidence="5">Protein BIG1</fullName>
    </recommendedName>
</protein>
<organism evidence="3 4">
    <name type="scientific">Carpediemonas membranifera</name>
    <dbReference type="NCBI Taxonomy" id="201153"/>
    <lineage>
        <taxon>Eukaryota</taxon>
        <taxon>Metamonada</taxon>
        <taxon>Carpediemonas-like organisms</taxon>
        <taxon>Carpediemonas</taxon>
    </lineage>
</organism>
<dbReference type="AlphaFoldDB" id="A0A8J6BFQ6"/>
<evidence type="ECO:0000256" key="1">
    <source>
        <dbReference type="SAM" id="Phobius"/>
    </source>
</evidence>
<keyword evidence="1" id="KW-0812">Transmembrane</keyword>
<reference evidence="3" key="1">
    <citation type="submission" date="2021-05" db="EMBL/GenBank/DDBJ databases">
        <title>A free-living protist that lacks canonical eukaryotic 1 DNA replication and segregation systems.</title>
        <authorList>
            <person name="Salas-Leiva D.E."/>
            <person name="Tromer E.C."/>
            <person name="Curtis B.A."/>
            <person name="Jerlstrom-Hultqvist J."/>
            <person name="Kolisko M."/>
            <person name="Yi Z."/>
            <person name="Salas-Leiva J.S."/>
            <person name="Gallot-Lavallee L."/>
            <person name="Kops G.J.P.L."/>
            <person name="Archibald J.M."/>
            <person name="Simpson A.G.B."/>
            <person name="Roger A.J."/>
        </authorList>
    </citation>
    <scope>NUCLEOTIDE SEQUENCE</scope>
    <source>
        <strain evidence="3">BICM</strain>
    </source>
</reference>
<proteinExistence type="predicted"/>
<keyword evidence="2" id="KW-0732">Signal</keyword>
<dbReference type="EMBL" id="JAHDYR010000005">
    <property type="protein sequence ID" value="KAG9396522.1"/>
    <property type="molecule type" value="Genomic_DNA"/>
</dbReference>
<sequence>MNRAFLLLAFVTLSFASTTYYGKPLTVAFNDATIFASSSYKVPAAATTLVFDIDSFRADEVVRASASLFPNSKAASSRELFREGDFNLTFASTPAVRASPALMDSSYIKEKYGEPLAMPETSSGIVGPTVFAVSEKDYDSLASMLTALDAIATAAVNAGHTVVMFTSFPQTLGRTESFVYSDTDKDVNLWDLGYYFDGLTLTLVIGGGLAVLLAAWGLYMGLTIQGPTRFPHLVDPTAKKDL</sequence>
<evidence type="ECO:0000313" key="4">
    <source>
        <dbReference type="Proteomes" id="UP000717585"/>
    </source>
</evidence>
<keyword evidence="1" id="KW-0472">Membrane</keyword>
<name>A0A8J6BFQ6_9EUKA</name>
<accession>A0A8J6BFQ6</accession>
<evidence type="ECO:0008006" key="5">
    <source>
        <dbReference type="Google" id="ProtNLM"/>
    </source>
</evidence>
<feature type="chain" id="PRO_5035312130" description="Protein BIG1" evidence="2">
    <location>
        <begin position="17"/>
        <end position="242"/>
    </location>
</feature>
<keyword evidence="1" id="KW-1133">Transmembrane helix</keyword>
<evidence type="ECO:0000256" key="2">
    <source>
        <dbReference type="SAM" id="SignalP"/>
    </source>
</evidence>
<gene>
    <name evidence="3" type="ORF">J8273_1520</name>
</gene>
<evidence type="ECO:0000313" key="3">
    <source>
        <dbReference type="EMBL" id="KAG9396522.1"/>
    </source>
</evidence>
<feature type="transmembrane region" description="Helical" evidence="1">
    <location>
        <begin position="194"/>
        <end position="219"/>
    </location>
</feature>
<dbReference type="Proteomes" id="UP000717585">
    <property type="component" value="Unassembled WGS sequence"/>
</dbReference>
<feature type="signal peptide" evidence="2">
    <location>
        <begin position="1"/>
        <end position="16"/>
    </location>
</feature>
<comment type="caution">
    <text evidence="3">The sequence shown here is derived from an EMBL/GenBank/DDBJ whole genome shotgun (WGS) entry which is preliminary data.</text>
</comment>